<proteinExistence type="predicted"/>
<name>A0A1M6LKE7_9FIRM</name>
<evidence type="ECO:0000256" key="1">
    <source>
        <dbReference type="ARBA" id="ARBA00023186"/>
    </source>
</evidence>
<sequence length="167" mass="19404">MEKLLEIEKARSLTYYLLSKTFSYPTNSLIEEGYVEHLEKLLPLLVENTEVKLVEMNNSLNNLEVTKELQLDYSALFIGPKTLLAPPYGSVYLESKREIMGESTMDVIRLMNEAGVKKVETFKEPQDHIRIELEFIHYLIEKAIEGLEKKDWEVAEKIYKATRGVFK</sequence>
<dbReference type="Gene3D" id="1.10.3480.10">
    <property type="entry name" value="TorD-like"/>
    <property type="match status" value="1"/>
</dbReference>
<dbReference type="InterPro" id="IPR036411">
    <property type="entry name" value="TorD-like_sf"/>
</dbReference>
<keyword evidence="1" id="KW-0143">Chaperone</keyword>
<dbReference type="Pfam" id="PF02613">
    <property type="entry name" value="Nitrate_red_del"/>
    <property type="match status" value="1"/>
</dbReference>
<evidence type="ECO:0000313" key="3">
    <source>
        <dbReference type="Proteomes" id="UP000243547"/>
    </source>
</evidence>
<organism evidence="2 3">
    <name type="scientific">Anaerobranca californiensis DSM 14826</name>
    <dbReference type="NCBI Taxonomy" id="1120989"/>
    <lineage>
        <taxon>Bacteria</taxon>
        <taxon>Bacillati</taxon>
        <taxon>Bacillota</taxon>
        <taxon>Clostridia</taxon>
        <taxon>Eubacteriales</taxon>
        <taxon>Proteinivoracaceae</taxon>
        <taxon>Anaerobranca</taxon>
    </lineage>
</organism>
<dbReference type="RefSeq" id="WP_072906080.1">
    <property type="nucleotide sequence ID" value="NZ_FRAI01000005.1"/>
</dbReference>
<dbReference type="Proteomes" id="UP000243547">
    <property type="component" value="Unassembled WGS sequence"/>
</dbReference>
<evidence type="ECO:0000313" key="2">
    <source>
        <dbReference type="EMBL" id="SHJ71622.1"/>
    </source>
</evidence>
<dbReference type="SUPFAM" id="SSF89155">
    <property type="entry name" value="TorD-like"/>
    <property type="match status" value="1"/>
</dbReference>
<dbReference type="PANTHER" id="PTHR34227:SF1">
    <property type="entry name" value="DIMETHYL SULFOXIDE REDUCTASE CHAPERONE-RELATED"/>
    <property type="match status" value="1"/>
</dbReference>
<gene>
    <name evidence="2" type="ORF">SAMN02745227_00544</name>
</gene>
<dbReference type="AlphaFoldDB" id="A0A1M6LKE7"/>
<keyword evidence="3" id="KW-1185">Reference proteome</keyword>
<dbReference type="InterPro" id="IPR050289">
    <property type="entry name" value="TorD/DmsD_chaperones"/>
</dbReference>
<dbReference type="OrthoDB" id="9795302at2"/>
<dbReference type="EMBL" id="FRAI01000005">
    <property type="protein sequence ID" value="SHJ71622.1"/>
    <property type="molecule type" value="Genomic_DNA"/>
</dbReference>
<dbReference type="PANTHER" id="PTHR34227">
    <property type="entry name" value="CHAPERONE PROTEIN YCDY"/>
    <property type="match status" value="1"/>
</dbReference>
<accession>A0A1M6LKE7</accession>
<dbReference type="STRING" id="1120989.SAMN02745227_00544"/>
<dbReference type="InterPro" id="IPR020945">
    <property type="entry name" value="DMSO/NO3_reduct_chaperone"/>
</dbReference>
<reference evidence="3" key="1">
    <citation type="submission" date="2016-11" db="EMBL/GenBank/DDBJ databases">
        <authorList>
            <person name="Varghese N."/>
            <person name="Submissions S."/>
        </authorList>
    </citation>
    <scope>NUCLEOTIDE SEQUENCE [LARGE SCALE GENOMIC DNA]</scope>
    <source>
        <strain evidence="3">DSM 14826</strain>
    </source>
</reference>
<protein>
    <submittedName>
        <fullName evidence="2">Nitrate reductase delta subunit</fullName>
    </submittedName>
</protein>